<evidence type="ECO:0000256" key="8">
    <source>
        <dbReference type="HAMAP-Rule" id="MF_01430"/>
    </source>
</evidence>
<dbReference type="PIRSF" id="PIRSF006076">
    <property type="entry name" value="OM_assembly_OMP85"/>
    <property type="match status" value="1"/>
</dbReference>
<dbReference type="Gene3D" id="2.40.160.50">
    <property type="entry name" value="membrane protein fhac: a member of the omp85/tpsb transporter family"/>
    <property type="match status" value="1"/>
</dbReference>
<reference evidence="11 12" key="1">
    <citation type="submission" date="2016-06" db="EMBL/GenBank/DDBJ databases">
        <title>Draft genome of Moraxella atlantae CCUG 66109.</title>
        <authorList>
            <person name="Salva-Serra F."/>
            <person name="Engstrom-Jakobsson H."/>
            <person name="Thorell K."/>
            <person name="Gonzales-Siles L."/>
            <person name="Karlsson R."/>
            <person name="Boulund F."/>
            <person name="Engstrand L."/>
            <person name="Kristiansson E."/>
            <person name="Moore E."/>
        </authorList>
    </citation>
    <scope>NUCLEOTIDE SEQUENCE [LARGE SCALE GENOMIC DNA]</scope>
    <source>
        <strain evidence="11 12">CCUG 66109</strain>
    </source>
</reference>
<evidence type="ECO:0000256" key="1">
    <source>
        <dbReference type="ARBA" id="ARBA00004370"/>
    </source>
</evidence>
<dbReference type="NCBIfam" id="TIGR03303">
    <property type="entry name" value="OM_YaeT"/>
    <property type="match status" value="1"/>
</dbReference>
<dbReference type="InterPro" id="IPR039910">
    <property type="entry name" value="D15-like"/>
</dbReference>
<dbReference type="STRING" id="34059.A9308_01560"/>
<proteinExistence type="inferred from homology"/>
<feature type="domain" description="POTRA" evidence="10">
    <location>
        <begin position="24"/>
        <end position="91"/>
    </location>
</feature>
<dbReference type="InterPro" id="IPR000184">
    <property type="entry name" value="Bac_surfAg_D15"/>
</dbReference>
<comment type="similarity">
    <text evidence="8">Belongs to the BamA family.</text>
</comment>
<dbReference type="PROSITE" id="PS51779">
    <property type="entry name" value="POTRA"/>
    <property type="match status" value="5"/>
</dbReference>
<feature type="domain" description="POTRA" evidence="10">
    <location>
        <begin position="175"/>
        <end position="263"/>
    </location>
</feature>
<dbReference type="OrthoDB" id="9803054at2"/>
<dbReference type="InterPro" id="IPR023707">
    <property type="entry name" value="OM_assembly_BamA"/>
</dbReference>
<dbReference type="Pfam" id="PF07244">
    <property type="entry name" value="POTRA"/>
    <property type="match status" value="5"/>
</dbReference>
<dbReference type="AlphaFoldDB" id="A0A1B8Q8I0"/>
<comment type="function">
    <text evidence="8">Part of the outer membrane protein assembly complex, which is involved in assembly and insertion of beta-barrel proteins into the outer membrane.</text>
</comment>
<protein>
    <recommendedName>
        <fullName evidence="8 9">Outer membrane protein assembly factor BamA</fullName>
    </recommendedName>
</protein>
<evidence type="ECO:0000256" key="6">
    <source>
        <dbReference type="ARBA" id="ARBA00023136"/>
    </source>
</evidence>
<keyword evidence="7 8" id="KW-0998">Cell outer membrane</keyword>
<feature type="signal peptide" evidence="8">
    <location>
        <begin position="1"/>
        <end position="21"/>
    </location>
</feature>
<feature type="domain" description="POTRA" evidence="10">
    <location>
        <begin position="347"/>
        <end position="421"/>
    </location>
</feature>
<evidence type="ECO:0000259" key="10">
    <source>
        <dbReference type="PROSITE" id="PS51779"/>
    </source>
</evidence>
<dbReference type="PANTHER" id="PTHR12815:SF23">
    <property type="entry name" value="OUTER MEMBRANE PROTEIN ASSEMBLY FACTOR BAMA"/>
    <property type="match status" value="1"/>
</dbReference>
<feature type="domain" description="POTRA" evidence="10">
    <location>
        <begin position="92"/>
        <end position="172"/>
    </location>
</feature>
<evidence type="ECO:0000313" key="12">
    <source>
        <dbReference type="Proteomes" id="UP000092508"/>
    </source>
</evidence>
<dbReference type="HAMAP" id="MF_01430">
    <property type="entry name" value="OM_assembly_BamA"/>
    <property type="match status" value="1"/>
</dbReference>
<evidence type="ECO:0000256" key="7">
    <source>
        <dbReference type="ARBA" id="ARBA00023237"/>
    </source>
</evidence>
<dbReference type="EMBL" id="LZMZ01000054">
    <property type="protein sequence ID" value="OBX72987.1"/>
    <property type="molecule type" value="Genomic_DNA"/>
</dbReference>
<evidence type="ECO:0000256" key="4">
    <source>
        <dbReference type="ARBA" id="ARBA00022729"/>
    </source>
</evidence>
<dbReference type="PANTHER" id="PTHR12815">
    <property type="entry name" value="SORTING AND ASSEMBLY MACHINERY SAMM50 PROTEIN FAMILY MEMBER"/>
    <property type="match status" value="1"/>
</dbReference>
<comment type="caution">
    <text evidence="11">The sequence shown here is derived from an EMBL/GenBank/DDBJ whole genome shotgun (WGS) entry which is preliminary data.</text>
</comment>
<dbReference type="Pfam" id="PF01103">
    <property type="entry name" value="Omp85"/>
    <property type="match status" value="1"/>
</dbReference>
<accession>A0A1B8Q8I0</accession>
<keyword evidence="2 8" id="KW-1134">Transmembrane beta strand</keyword>
<dbReference type="InterPro" id="IPR010827">
    <property type="entry name" value="BamA/TamA_POTRA"/>
</dbReference>
<gene>
    <name evidence="8" type="primary">bamA</name>
    <name evidence="11" type="ORF">A9308_01560</name>
</gene>
<sequence precursor="true">MRNSALFFLAPLAIVAQHAHAADFVASSVQIVGLSRLTPDNIYPLLAVSAGETATEDNIAQSINALYETGNFSDVKAEQIGNNLVFTVKERPIIASIDVDGNKMVPKEALMDGLKRIGVIEGNPLKQSTIEQLTNELKQQYNQQGYYNSDITVTQTPLDNNRVALKFQFNEGKPARVVDINIIGNQYFSDKDIEDAMSIKQKPWYNVFSKSDRYAREKLAASLEGVTALYQNAGFVNFSINDAILNISPEKDKIYIELNLSEGEQYKFGKINFLGNPNYDMAQLQKQVAFKPNDRYSQQQITTTVENLTAMYGADGYYFAQVRPVPHINEETKTVDIDFFIDPVRPVYVRRINFTGNTKTDDEVLRREMRQLEGALASNEKIQLSRTRLMRTGFFKTVNVDVKPVPNTPDQVDVNIAVEEQPSGSVTVAAGYSQSGGVTFQAGLSQSNFMGTGNRVNIQLSRSETVDNYSVGYTNPYFTADGVSQSGSAYYRKTKYDNKNISNYVTDSYGLRLGVGYPIDETKSLSAGLTLDRTKIQGGRYLAVSNYQYLVDEGKLDRRLDSDGIPSFSAPFKTASLDLGWNWNTLDRGVFPTKGMSHDVNLSLAFGDVDYQKIVYNGNYYHPFYKNTVLRGYTKLGYGNDLPFWENFFAGGYGSVRGFENGTLGPTSPRYYVAQNYNGQDPYPEEVGGNAMAQFGLELVLPTPSKADWASQVRPVLFVEGGQVFDTTDRYNKTINITDADGNTVKTKLLNDKDEDLRFSAGVGMTWITPIGPISISYARPLNKKKYDRVDNVQFEIGRLF</sequence>
<comment type="subunit">
    <text evidence="8">Part of the Bam complex.</text>
</comment>
<comment type="subcellular location">
    <subcellularLocation>
        <location evidence="8">Cell outer membrane</location>
    </subcellularLocation>
    <subcellularLocation>
        <location evidence="1">Membrane</location>
    </subcellularLocation>
</comment>
<keyword evidence="6 8" id="KW-0472">Membrane</keyword>
<evidence type="ECO:0000256" key="9">
    <source>
        <dbReference type="NCBIfam" id="TIGR03303"/>
    </source>
</evidence>
<dbReference type="Gene3D" id="3.10.20.310">
    <property type="entry name" value="membrane protein fhac"/>
    <property type="match status" value="5"/>
</dbReference>
<evidence type="ECO:0000256" key="3">
    <source>
        <dbReference type="ARBA" id="ARBA00022692"/>
    </source>
</evidence>
<dbReference type="Proteomes" id="UP000092508">
    <property type="component" value="Unassembled WGS sequence"/>
</dbReference>
<dbReference type="InterPro" id="IPR034746">
    <property type="entry name" value="POTRA"/>
</dbReference>
<organism evidence="11 12">
    <name type="scientific">Faucicola atlantae</name>
    <dbReference type="NCBI Taxonomy" id="34059"/>
    <lineage>
        <taxon>Bacteria</taxon>
        <taxon>Pseudomonadati</taxon>
        <taxon>Pseudomonadota</taxon>
        <taxon>Gammaproteobacteria</taxon>
        <taxon>Moraxellales</taxon>
        <taxon>Moraxellaceae</taxon>
        <taxon>Faucicola</taxon>
    </lineage>
</organism>
<dbReference type="GO" id="GO:0051205">
    <property type="term" value="P:protein insertion into membrane"/>
    <property type="evidence" value="ECO:0007669"/>
    <property type="project" value="UniProtKB-UniRule"/>
</dbReference>
<keyword evidence="5 8" id="KW-0677">Repeat</keyword>
<dbReference type="GO" id="GO:1990063">
    <property type="term" value="C:Bam protein complex"/>
    <property type="evidence" value="ECO:0007669"/>
    <property type="project" value="TreeGrafter"/>
</dbReference>
<feature type="chain" id="PRO_5009004362" description="Outer membrane protein assembly factor BamA" evidence="8">
    <location>
        <begin position="22"/>
        <end position="801"/>
    </location>
</feature>
<evidence type="ECO:0000256" key="2">
    <source>
        <dbReference type="ARBA" id="ARBA00022452"/>
    </source>
</evidence>
<evidence type="ECO:0000313" key="11">
    <source>
        <dbReference type="EMBL" id="OBX72987.1"/>
    </source>
</evidence>
<dbReference type="GO" id="GO:0043165">
    <property type="term" value="P:Gram-negative-bacterium-type cell outer membrane assembly"/>
    <property type="evidence" value="ECO:0007669"/>
    <property type="project" value="UniProtKB-UniRule"/>
</dbReference>
<keyword evidence="3 8" id="KW-0812">Transmembrane</keyword>
<dbReference type="RefSeq" id="WP_067239141.1">
    <property type="nucleotide sequence ID" value="NZ_LZMZ01000054.1"/>
</dbReference>
<evidence type="ECO:0000256" key="5">
    <source>
        <dbReference type="ARBA" id="ARBA00022737"/>
    </source>
</evidence>
<keyword evidence="4 8" id="KW-0732">Signal</keyword>
<feature type="domain" description="POTRA" evidence="10">
    <location>
        <begin position="266"/>
        <end position="344"/>
    </location>
</feature>
<name>A0A1B8Q8I0_9GAMM</name>